<dbReference type="PANTHER" id="PTHR10252:SF54">
    <property type="entry name" value="CHROMATIN ACCESSIBILITY COMPLEX PROTEIN 1"/>
    <property type="match status" value="1"/>
</dbReference>
<evidence type="ECO:0000256" key="1">
    <source>
        <dbReference type="ARBA" id="ARBA00004123"/>
    </source>
</evidence>
<organism evidence="4 5">
    <name type="scientific">Clavelina lepadiformis</name>
    <name type="common">Light-bulb sea squirt</name>
    <name type="synonym">Ascidia lepadiformis</name>
    <dbReference type="NCBI Taxonomy" id="159417"/>
    <lineage>
        <taxon>Eukaryota</taxon>
        <taxon>Metazoa</taxon>
        <taxon>Chordata</taxon>
        <taxon>Tunicata</taxon>
        <taxon>Ascidiacea</taxon>
        <taxon>Aplousobranchia</taxon>
        <taxon>Clavelinidae</taxon>
        <taxon>Clavelina</taxon>
    </lineage>
</organism>
<gene>
    <name evidence="4" type="ORF">CVLEPA_LOCUS15030</name>
</gene>
<comment type="subcellular location">
    <subcellularLocation>
        <location evidence="1">Nucleus</location>
    </subcellularLocation>
</comment>
<name>A0ABP0FWP3_CLALP</name>
<sequence length="116" mass="13003">MDVKSSKPPVATGLPMSRVKIIMKSSPDVDHISPDALFAMTKATELFVAHLSNETFKNNDKKGIEYCELANVVNNDDIFGFLQEVIPHKITVREYWKLIGKVDEDDDSEKSSSESE</sequence>
<dbReference type="PANTHER" id="PTHR10252">
    <property type="entry name" value="HISTONE-LIKE TRANSCRIPTION FACTOR CCAAT-RELATED"/>
    <property type="match status" value="1"/>
</dbReference>
<dbReference type="CDD" id="cd22924">
    <property type="entry name" value="HFD_CHRAC1-like"/>
    <property type="match status" value="1"/>
</dbReference>
<feature type="domain" description="Transcription factor CBF/NF-Y/archaeal histone" evidence="3">
    <location>
        <begin position="13"/>
        <end position="58"/>
    </location>
</feature>
<reference evidence="4 5" key="1">
    <citation type="submission" date="2024-02" db="EMBL/GenBank/DDBJ databases">
        <authorList>
            <person name="Daric V."/>
            <person name="Darras S."/>
        </authorList>
    </citation>
    <scope>NUCLEOTIDE SEQUENCE [LARGE SCALE GENOMIC DNA]</scope>
</reference>
<dbReference type="InterPro" id="IPR003958">
    <property type="entry name" value="CBFA_NFYB_domain"/>
</dbReference>
<protein>
    <recommendedName>
        <fullName evidence="3">Transcription factor CBF/NF-Y/archaeal histone domain-containing protein</fullName>
    </recommendedName>
</protein>
<dbReference type="Gene3D" id="1.10.20.10">
    <property type="entry name" value="Histone, subunit A"/>
    <property type="match status" value="1"/>
</dbReference>
<comment type="caution">
    <text evidence="4">The sequence shown here is derived from an EMBL/GenBank/DDBJ whole genome shotgun (WGS) entry which is preliminary data.</text>
</comment>
<keyword evidence="5" id="KW-1185">Reference proteome</keyword>
<keyword evidence="2" id="KW-0539">Nucleus</keyword>
<dbReference type="Proteomes" id="UP001642483">
    <property type="component" value="Unassembled WGS sequence"/>
</dbReference>
<evidence type="ECO:0000313" key="5">
    <source>
        <dbReference type="Proteomes" id="UP001642483"/>
    </source>
</evidence>
<evidence type="ECO:0000256" key="2">
    <source>
        <dbReference type="ARBA" id="ARBA00023242"/>
    </source>
</evidence>
<evidence type="ECO:0000259" key="3">
    <source>
        <dbReference type="Pfam" id="PF00808"/>
    </source>
</evidence>
<dbReference type="SUPFAM" id="SSF47113">
    <property type="entry name" value="Histone-fold"/>
    <property type="match status" value="1"/>
</dbReference>
<proteinExistence type="predicted"/>
<evidence type="ECO:0000313" key="4">
    <source>
        <dbReference type="EMBL" id="CAK8684026.1"/>
    </source>
</evidence>
<dbReference type="InterPro" id="IPR009072">
    <property type="entry name" value="Histone-fold"/>
</dbReference>
<dbReference type="InterPro" id="IPR050568">
    <property type="entry name" value="Transcr_DNA_Rep_Reg"/>
</dbReference>
<dbReference type="Pfam" id="PF00808">
    <property type="entry name" value="CBFD_NFYB_HMF"/>
    <property type="match status" value="1"/>
</dbReference>
<dbReference type="EMBL" id="CAWYQH010000097">
    <property type="protein sequence ID" value="CAK8684026.1"/>
    <property type="molecule type" value="Genomic_DNA"/>
</dbReference>
<accession>A0ABP0FWP3</accession>